<sequence>MPSILGLPLWVFMEKMLPLQDTQKYLENSYFEASGGWWVPWLFSKKSLLENEDPGMERGNRKELSGKVRGQADASVGERPTRGRSPV</sequence>
<dbReference type="AlphaFoldDB" id="B3DZZ1"/>
<accession>B3DZZ1</accession>
<evidence type="ECO:0000313" key="3">
    <source>
        <dbReference type="Proteomes" id="UP000009149"/>
    </source>
</evidence>
<dbReference type="STRING" id="481448.Minf_0594"/>
<evidence type="ECO:0000256" key="1">
    <source>
        <dbReference type="SAM" id="MobiDB-lite"/>
    </source>
</evidence>
<dbReference type="KEGG" id="min:Minf_0594"/>
<gene>
    <name evidence="2" type="ordered locus">Minf_0594</name>
</gene>
<organism evidence="2 3">
    <name type="scientific">Methylacidiphilum infernorum (isolate V4)</name>
    <name type="common">Methylokorus infernorum (strain V4)</name>
    <dbReference type="NCBI Taxonomy" id="481448"/>
    <lineage>
        <taxon>Bacteria</taxon>
        <taxon>Pseudomonadati</taxon>
        <taxon>Verrucomicrobiota</taxon>
        <taxon>Methylacidiphilae</taxon>
        <taxon>Methylacidiphilales</taxon>
        <taxon>Methylacidiphilaceae</taxon>
        <taxon>Methylacidiphilum (ex Ratnadevi et al. 2023)</taxon>
    </lineage>
</organism>
<evidence type="ECO:0000313" key="2">
    <source>
        <dbReference type="EMBL" id="ACD82652.1"/>
    </source>
</evidence>
<feature type="region of interest" description="Disordered" evidence="1">
    <location>
        <begin position="52"/>
        <end position="87"/>
    </location>
</feature>
<name>B3DZZ1_METI4</name>
<feature type="compositionally biased region" description="Basic and acidic residues" evidence="1">
    <location>
        <begin position="55"/>
        <end position="66"/>
    </location>
</feature>
<protein>
    <submittedName>
        <fullName evidence="2">Uncharacterized protein</fullName>
    </submittedName>
</protein>
<dbReference type="EMBL" id="CP000975">
    <property type="protein sequence ID" value="ACD82652.1"/>
    <property type="molecule type" value="Genomic_DNA"/>
</dbReference>
<dbReference type="HOGENOM" id="CLU_2479780_0_0_0"/>
<dbReference type="Proteomes" id="UP000009149">
    <property type="component" value="Chromosome"/>
</dbReference>
<proteinExistence type="predicted"/>
<reference evidence="2 3" key="1">
    <citation type="journal article" date="2008" name="Biol. Direct">
        <title>Complete genome sequence of the extremely acidophilic methanotroph isolate V4, Methylacidiphilum infernorum, a representative of the bacterial phylum Verrucomicrobia.</title>
        <authorList>
            <person name="Hou S."/>
            <person name="Makarova K.S."/>
            <person name="Saw J.H."/>
            <person name="Senin P."/>
            <person name="Ly B.V."/>
            <person name="Zhou Z."/>
            <person name="Ren Y."/>
            <person name="Wang J."/>
            <person name="Galperin M.Y."/>
            <person name="Omelchenko M.V."/>
            <person name="Wolf Y.I."/>
            <person name="Yutin N."/>
            <person name="Koonin E.V."/>
            <person name="Stott M.B."/>
            <person name="Mountain B.W."/>
            <person name="Crowe M.A."/>
            <person name="Smirnova A.V."/>
            <person name="Dunfield P.F."/>
            <person name="Feng L."/>
            <person name="Wang L."/>
            <person name="Alam M."/>
        </authorList>
    </citation>
    <scope>NUCLEOTIDE SEQUENCE [LARGE SCALE GENOMIC DNA]</scope>
    <source>
        <strain evidence="3">Isolate V4</strain>
    </source>
</reference>